<evidence type="ECO:0000313" key="2">
    <source>
        <dbReference type="RefSeq" id="XP_075091696.1"/>
    </source>
</evidence>
<sequence length="190" mass="22101">MNGEIKVANKNIKRILQKTVDNNRQWNEKLPFTLLGYQTAMRTSTGAMPYMLVYGTEAVIPAEVEIPFLRVIHEAKLDDAEWIRVRQEQLMLIDEKIIDVVYHGQLYQNRMAISFNKRVKSLQFTPGKLVLKKLFPIKKKPKKSLHQNRKVLTWFTELFGGALILEEMDGRVNRSLSTQTQSKNIMPKDK</sequence>
<protein>
    <submittedName>
        <fullName evidence="2">Uncharacterized protein LOC142171884</fullName>
    </submittedName>
</protein>
<gene>
    <name evidence="2" type="primary">LOC142171884</name>
</gene>
<organism evidence="1 2">
    <name type="scientific">Nicotiana tabacum</name>
    <name type="common">Common tobacco</name>
    <dbReference type="NCBI Taxonomy" id="4097"/>
    <lineage>
        <taxon>Eukaryota</taxon>
        <taxon>Viridiplantae</taxon>
        <taxon>Streptophyta</taxon>
        <taxon>Embryophyta</taxon>
        <taxon>Tracheophyta</taxon>
        <taxon>Spermatophyta</taxon>
        <taxon>Magnoliopsida</taxon>
        <taxon>eudicotyledons</taxon>
        <taxon>Gunneridae</taxon>
        <taxon>Pentapetalae</taxon>
        <taxon>asterids</taxon>
        <taxon>lamiids</taxon>
        <taxon>Solanales</taxon>
        <taxon>Solanaceae</taxon>
        <taxon>Nicotianoideae</taxon>
        <taxon>Nicotianeae</taxon>
        <taxon>Nicotiana</taxon>
    </lineage>
</organism>
<reference evidence="1" key="1">
    <citation type="journal article" date="2014" name="Nat. Commun.">
        <title>The tobacco genome sequence and its comparison with those of tomato and potato.</title>
        <authorList>
            <person name="Sierro N."/>
            <person name="Battey J.N."/>
            <person name="Ouadi S."/>
            <person name="Bakaher N."/>
            <person name="Bovet L."/>
            <person name="Willig A."/>
            <person name="Goepfert S."/>
            <person name="Peitsch M.C."/>
            <person name="Ivanov N.V."/>
        </authorList>
    </citation>
    <scope>NUCLEOTIDE SEQUENCE [LARGE SCALE GENOMIC DNA]</scope>
</reference>
<dbReference type="RefSeq" id="XP_075091696.1">
    <property type="nucleotide sequence ID" value="XM_075235595.1"/>
</dbReference>
<name>A0AC58T381_TOBAC</name>
<dbReference type="Proteomes" id="UP000790787">
    <property type="component" value="Chromosome 17"/>
</dbReference>
<evidence type="ECO:0000313" key="1">
    <source>
        <dbReference type="Proteomes" id="UP000790787"/>
    </source>
</evidence>
<reference evidence="2" key="2">
    <citation type="submission" date="2025-08" db="UniProtKB">
        <authorList>
            <consortium name="RefSeq"/>
        </authorList>
    </citation>
    <scope>IDENTIFICATION</scope>
    <source>
        <tissue evidence="2">Leaf</tissue>
    </source>
</reference>
<keyword evidence="1" id="KW-1185">Reference proteome</keyword>
<accession>A0AC58T381</accession>
<proteinExistence type="predicted"/>